<dbReference type="InterPro" id="IPR011029">
    <property type="entry name" value="DEATH-like_dom_sf"/>
</dbReference>
<dbReference type="AlphaFoldDB" id="A0AAN8IXJ5"/>
<dbReference type="Proteomes" id="UP001347796">
    <property type="component" value="Unassembled WGS sequence"/>
</dbReference>
<dbReference type="SUPFAM" id="SSF47986">
    <property type="entry name" value="DEATH domain"/>
    <property type="match status" value="1"/>
</dbReference>
<dbReference type="Gene3D" id="1.10.533.10">
    <property type="entry name" value="Death Domain, Fas"/>
    <property type="match status" value="1"/>
</dbReference>
<dbReference type="CDD" id="cd01671">
    <property type="entry name" value="CARD"/>
    <property type="match status" value="1"/>
</dbReference>
<reference evidence="3 4" key="1">
    <citation type="submission" date="2024-01" db="EMBL/GenBank/DDBJ databases">
        <title>The genome of the rayed Mediterranean limpet Patella caerulea (Linnaeus, 1758).</title>
        <authorList>
            <person name="Anh-Thu Weber A."/>
            <person name="Halstead-Nussloch G."/>
        </authorList>
    </citation>
    <scope>NUCLEOTIDE SEQUENCE [LARGE SCALE GENOMIC DNA]</scope>
    <source>
        <strain evidence="3">AATW-2023a</strain>
        <tissue evidence="3">Whole specimen</tissue>
    </source>
</reference>
<organism evidence="3 4">
    <name type="scientific">Patella caerulea</name>
    <name type="common">Rayed Mediterranean limpet</name>
    <dbReference type="NCBI Taxonomy" id="87958"/>
    <lineage>
        <taxon>Eukaryota</taxon>
        <taxon>Metazoa</taxon>
        <taxon>Spiralia</taxon>
        <taxon>Lophotrochozoa</taxon>
        <taxon>Mollusca</taxon>
        <taxon>Gastropoda</taxon>
        <taxon>Patellogastropoda</taxon>
        <taxon>Patelloidea</taxon>
        <taxon>Patellidae</taxon>
        <taxon>Patella</taxon>
    </lineage>
</organism>
<protein>
    <recommendedName>
        <fullName evidence="2">CARD domain-containing protein</fullName>
    </recommendedName>
</protein>
<feature type="compositionally biased region" description="Basic and acidic residues" evidence="1">
    <location>
        <begin position="419"/>
        <end position="452"/>
    </location>
</feature>
<evidence type="ECO:0000259" key="2">
    <source>
        <dbReference type="PROSITE" id="PS50209"/>
    </source>
</evidence>
<proteinExistence type="predicted"/>
<name>A0AAN8IXJ5_PATCE</name>
<comment type="caution">
    <text evidence="3">The sequence shown here is derived from an EMBL/GenBank/DDBJ whole genome shotgun (WGS) entry which is preliminary data.</text>
</comment>
<evidence type="ECO:0000256" key="1">
    <source>
        <dbReference type="SAM" id="MobiDB-lite"/>
    </source>
</evidence>
<evidence type="ECO:0000313" key="4">
    <source>
        <dbReference type="Proteomes" id="UP001347796"/>
    </source>
</evidence>
<dbReference type="PROSITE" id="PS50209">
    <property type="entry name" value="CARD"/>
    <property type="match status" value="1"/>
</dbReference>
<evidence type="ECO:0000313" key="3">
    <source>
        <dbReference type="EMBL" id="KAK6168255.1"/>
    </source>
</evidence>
<dbReference type="GO" id="GO:0042981">
    <property type="term" value="P:regulation of apoptotic process"/>
    <property type="evidence" value="ECO:0007669"/>
    <property type="project" value="InterPro"/>
</dbReference>
<feature type="region of interest" description="Disordered" evidence="1">
    <location>
        <begin position="384"/>
        <end position="498"/>
    </location>
</feature>
<keyword evidence="4" id="KW-1185">Reference proteome</keyword>
<dbReference type="EMBL" id="JAZGQO010000018">
    <property type="protein sequence ID" value="KAK6168255.1"/>
    <property type="molecule type" value="Genomic_DNA"/>
</dbReference>
<accession>A0AAN8IXJ5</accession>
<feature type="compositionally biased region" description="Polar residues" evidence="1">
    <location>
        <begin position="483"/>
        <end position="498"/>
    </location>
</feature>
<gene>
    <name evidence="3" type="ORF">SNE40_022119</name>
</gene>
<dbReference type="InterPro" id="IPR001315">
    <property type="entry name" value="CARD"/>
</dbReference>
<sequence>MTADYMNPIQYDMPFSDYHGNNTHKMNDYTLTWNQKRHDGICVSNRPIKKGDRYELVVKGDGHVIVGISDRPPSLNDLQSGAVSLVSMCCTLLYQIHLKKNVANLLVECLEKRKICIYDREDVGSRPHVSYTKKTKSYYLYCEILFGDVDVTFRSVVPTKVKQMHWNVSCGLNVEQLQGGATTKLRFSNPLALCGCRVPITKDKAIILRVAPIPNSHWSYISVGVSNKTPRQLHLDSIQHYYTGKVFKHIGPLVKFKRDVAGIVSIKWNGGDRITCTNDGRITNIEVISPTTDSNQPIYLILELFRIIVSIATMHKGEDDGYEVIDSPPPRHQAPSIPTTLGSVENPPAYVTVLADHDSTGVVNHSSYLTAVPYYVGATSTAMDTDQSRLSSSGSGSETYIRVNPTGSQSSIDSMELFGDGRRTYDNTDRPGEVTELKTVENPNRGRDDQFSTDRGSLETPAFNKPDTQEGAVASPTKCGSFGTPTLNNSDTQEGSVTSLSGEQWLDALRTNYTFLVENMDAMSLADRLFEQGIIDVNDHEAVEMERSKTEKSRCLIRVLRRQCDNVRQILATLTDTSQGHIVDMLSKTESR</sequence>
<feature type="domain" description="CARD" evidence="2">
    <location>
        <begin position="501"/>
        <end position="589"/>
    </location>
</feature>